<keyword evidence="4" id="KW-1003">Cell membrane</keyword>
<comment type="caution">
    <text evidence="10">The sequence shown here is derived from an EMBL/GenBank/DDBJ whole genome shotgun (WGS) entry which is preliminary data.</text>
</comment>
<keyword evidence="11" id="KW-1185">Reference proteome</keyword>
<keyword evidence="5 8" id="KW-0812">Transmembrane</keyword>
<evidence type="ECO:0000256" key="5">
    <source>
        <dbReference type="ARBA" id="ARBA00022692"/>
    </source>
</evidence>
<feature type="domain" description="ABC transmembrane type-1" evidence="9">
    <location>
        <begin position="33"/>
        <end position="227"/>
    </location>
</feature>
<keyword evidence="6 8" id="KW-1133">Transmembrane helix</keyword>
<feature type="transmembrane region" description="Helical" evidence="8">
    <location>
        <begin position="102"/>
        <end position="125"/>
    </location>
</feature>
<dbReference type="GO" id="GO:0005886">
    <property type="term" value="C:plasma membrane"/>
    <property type="evidence" value="ECO:0007669"/>
    <property type="project" value="UniProtKB-SubCell"/>
</dbReference>
<feature type="transmembrane region" description="Helical" evidence="8">
    <location>
        <begin position="72"/>
        <end position="96"/>
    </location>
</feature>
<evidence type="ECO:0000259" key="9">
    <source>
        <dbReference type="PROSITE" id="PS50928"/>
    </source>
</evidence>
<evidence type="ECO:0000256" key="6">
    <source>
        <dbReference type="ARBA" id="ARBA00022989"/>
    </source>
</evidence>
<evidence type="ECO:0000256" key="8">
    <source>
        <dbReference type="RuleBase" id="RU363032"/>
    </source>
</evidence>
<reference evidence="10 11" key="1">
    <citation type="submission" date="2020-07" db="EMBL/GenBank/DDBJ databases">
        <title>Sequencing the genomes of 1000 actinobacteria strains.</title>
        <authorList>
            <person name="Klenk H.-P."/>
        </authorList>
    </citation>
    <scope>NUCLEOTIDE SEQUENCE [LARGE SCALE GENOMIC DNA]</scope>
    <source>
        <strain evidence="10 11">DSM 15475</strain>
    </source>
</reference>
<feature type="transmembrane region" description="Helical" evidence="8">
    <location>
        <begin position="208"/>
        <end position="227"/>
    </location>
</feature>
<dbReference type="CDD" id="cd06261">
    <property type="entry name" value="TM_PBP2"/>
    <property type="match status" value="1"/>
</dbReference>
<accession>A0A7Z0GKL2</accession>
<dbReference type="GO" id="GO:0048473">
    <property type="term" value="P:D-methionine transmembrane transport"/>
    <property type="evidence" value="ECO:0007669"/>
    <property type="project" value="TreeGrafter"/>
</dbReference>
<proteinExistence type="inferred from homology"/>
<evidence type="ECO:0000313" key="11">
    <source>
        <dbReference type="Proteomes" id="UP000535437"/>
    </source>
</evidence>
<keyword evidence="7 8" id="KW-0472">Membrane</keyword>
<comment type="subcellular location">
    <subcellularLocation>
        <location evidence="1 8">Cell membrane</location>
        <topology evidence="1 8">Multi-pass membrane protein</topology>
    </subcellularLocation>
</comment>
<dbReference type="InterPro" id="IPR035906">
    <property type="entry name" value="MetI-like_sf"/>
</dbReference>
<feature type="transmembrane region" description="Helical" evidence="8">
    <location>
        <begin position="37"/>
        <end position="60"/>
    </location>
</feature>
<sequence>MSTTAATLNGAMPLASGRFLDNPVFHNQLPAAILETLFMTGATAIIVAIFGLPLGILLHNLGPKGLTPNAPVYRVVSLVVDIGRSIPFIVLMISLIPLTRFIVGTALGWQAAVVPLSIGAIPFFARLVENALREVSAGKVEAVKMMGASSGHITRQVQVREGLPGIVGGFTVTVVALISYTAMAGAIGGGGLGALAYNYGYQRYEGDTMIACVVLLVIIVAVIQWAGDRIARGIDHR</sequence>
<evidence type="ECO:0000256" key="3">
    <source>
        <dbReference type="ARBA" id="ARBA00022448"/>
    </source>
</evidence>
<dbReference type="InterPro" id="IPR051322">
    <property type="entry name" value="AA_ABC_Transporter_Permease"/>
</dbReference>
<dbReference type="EMBL" id="JACCFY010000001">
    <property type="protein sequence ID" value="NYJ77680.1"/>
    <property type="molecule type" value="Genomic_DNA"/>
</dbReference>
<dbReference type="PANTHER" id="PTHR30450">
    <property type="entry name" value="ABC TRANSPORTER PERMEASE"/>
    <property type="match status" value="1"/>
</dbReference>
<name>A0A7Z0GKL2_9MICC</name>
<dbReference type="FunFam" id="1.10.3720.10:FF:000002">
    <property type="entry name" value="D-methionine ABC transporter permease MetI"/>
    <property type="match status" value="1"/>
</dbReference>
<dbReference type="Pfam" id="PF00528">
    <property type="entry name" value="BPD_transp_1"/>
    <property type="match status" value="1"/>
</dbReference>
<organism evidence="10 11">
    <name type="scientific">Nesterenkonia xinjiangensis</name>
    <dbReference type="NCBI Taxonomy" id="225327"/>
    <lineage>
        <taxon>Bacteria</taxon>
        <taxon>Bacillati</taxon>
        <taxon>Actinomycetota</taxon>
        <taxon>Actinomycetes</taxon>
        <taxon>Micrococcales</taxon>
        <taxon>Micrococcaceae</taxon>
        <taxon>Nesterenkonia</taxon>
    </lineage>
</organism>
<dbReference type="InterPro" id="IPR000515">
    <property type="entry name" value="MetI-like"/>
</dbReference>
<evidence type="ECO:0000256" key="4">
    <source>
        <dbReference type="ARBA" id="ARBA00022475"/>
    </source>
</evidence>
<comment type="similarity">
    <text evidence="2">Belongs to the binding-protein-dependent transport system permease family. CysTW subfamily.</text>
</comment>
<dbReference type="Proteomes" id="UP000535437">
    <property type="component" value="Unassembled WGS sequence"/>
</dbReference>
<protein>
    <submittedName>
        <fullName evidence="10">D-methionine transport system permease protein</fullName>
    </submittedName>
</protein>
<dbReference type="Gene3D" id="1.10.3720.10">
    <property type="entry name" value="MetI-like"/>
    <property type="match status" value="1"/>
</dbReference>
<dbReference type="AlphaFoldDB" id="A0A7Z0GKL2"/>
<evidence type="ECO:0000256" key="2">
    <source>
        <dbReference type="ARBA" id="ARBA00007069"/>
    </source>
</evidence>
<dbReference type="SUPFAM" id="SSF161098">
    <property type="entry name" value="MetI-like"/>
    <property type="match status" value="1"/>
</dbReference>
<evidence type="ECO:0000313" key="10">
    <source>
        <dbReference type="EMBL" id="NYJ77680.1"/>
    </source>
</evidence>
<dbReference type="PROSITE" id="PS50928">
    <property type="entry name" value="ABC_TM1"/>
    <property type="match status" value="1"/>
</dbReference>
<feature type="transmembrane region" description="Helical" evidence="8">
    <location>
        <begin position="165"/>
        <end position="188"/>
    </location>
</feature>
<keyword evidence="3 8" id="KW-0813">Transport</keyword>
<evidence type="ECO:0000256" key="1">
    <source>
        <dbReference type="ARBA" id="ARBA00004651"/>
    </source>
</evidence>
<gene>
    <name evidence="10" type="ORF">HNR09_001091</name>
</gene>
<evidence type="ECO:0000256" key="7">
    <source>
        <dbReference type="ARBA" id="ARBA00023136"/>
    </source>
</evidence>
<dbReference type="PANTHER" id="PTHR30450:SF1">
    <property type="entry name" value="D-METHIONINE TRANSPORT SYSTEM PERMEASE PROTEIN METI-RELATED"/>
    <property type="match status" value="1"/>
</dbReference>